<gene>
    <name evidence="5" type="primary">hypE</name>
    <name evidence="5" type="ORF">COLSTE_00863</name>
</gene>
<dbReference type="SUPFAM" id="SSF55326">
    <property type="entry name" value="PurM N-terminal domain-like"/>
    <property type="match status" value="1"/>
</dbReference>
<dbReference type="Pfam" id="PF00586">
    <property type="entry name" value="AIRS"/>
    <property type="match status" value="1"/>
</dbReference>
<dbReference type="EMBL" id="ABXJ01000055">
    <property type="protein sequence ID" value="EEA90827.1"/>
    <property type="molecule type" value="Genomic_DNA"/>
</dbReference>
<dbReference type="HOGENOM" id="CLU_049733_0_0_11"/>
<dbReference type="Pfam" id="PF02769">
    <property type="entry name" value="AIRS_C"/>
    <property type="match status" value="1"/>
</dbReference>
<evidence type="ECO:0000313" key="6">
    <source>
        <dbReference type="Proteomes" id="UP000003560"/>
    </source>
</evidence>
<dbReference type="PANTHER" id="PTHR30303">
    <property type="entry name" value="HYDROGENASE ISOENZYMES FORMATION PROTEIN HYPE"/>
    <property type="match status" value="1"/>
</dbReference>
<feature type="compositionally biased region" description="Polar residues" evidence="2">
    <location>
        <begin position="319"/>
        <end position="334"/>
    </location>
</feature>
<comment type="similarity">
    <text evidence="1">Belongs to the HypE family.</text>
</comment>
<evidence type="ECO:0000256" key="2">
    <source>
        <dbReference type="SAM" id="MobiDB-lite"/>
    </source>
</evidence>
<dbReference type="Gene3D" id="3.30.1330.10">
    <property type="entry name" value="PurM-like, N-terminal domain"/>
    <property type="match status" value="1"/>
</dbReference>
<dbReference type="SUPFAM" id="SSF56042">
    <property type="entry name" value="PurM C-terminal domain-like"/>
    <property type="match status" value="1"/>
</dbReference>
<feature type="domain" description="PurM-like N-terminal" evidence="3">
    <location>
        <begin position="39"/>
        <end position="154"/>
    </location>
</feature>
<proteinExistence type="inferred from homology"/>
<dbReference type="PIRSF" id="PIRSF005644">
    <property type="entry name" value="Hdrgns_mtr_HypE"/>
    <property type="match status" value="1"/>
</dbReference>
<dbReference type="InterPro" id="IPR010918">
    <property type="entry name" value="PurM-like_C_dom"/>
</dbReference>
<feature type="region of interest" description="Disordered" evidence="2">
    <location>
        <begin position="319"/>
        <end position="345"/>
    </location>
</feature>
<dbReference type="InterPro" id="IPR016188">
    <property type="entry name" value="PurM-like_N"/>
</dbReference>
<name>B6G9X2_9ACTN</name>
<accession>B6G9X2</accession>
<dbReference type="AlphaFoldDB" id="B6G9X2"/>
<dbReference type="PANTHER" id="PTHR30303:SF0">
    <property type="entry name" value="CARBAMOYL DEHYDRATASE HYPE"/>
    <property type="match status" value="1"/>
</dbReference>
<evidence type="ECO:0000259" key="3">
    <source>
        <dbReference type="Pfam" id="PF00586"/>
    </source>
</evidence>
<protein>
    <submittedName>
        <fullName evidence="5">Hydrogenase expression/formation protein HypE</fullName>
    </submittedName>
</protein>
<dbReference type="Proteomes" id="UP000003560">
    <property type="component" value="Unassembled WGS sequence"/>
</dbReference>
<dbReference type="GO" id="GO:0051604">
    <property type="term" value="P:protein maturation"/>
    <property type="evidence" value="ECO:0007669"/>
    <property type="project" value="TreeGrafter"/>
</dbReference>
<keyword evidence="6" id="KW-1185">Reference proteome</keyword>
<reference evidence="5 6" key="1">
    <citation type="submission" date="2008-10" db="EMBL/GenBank/DDBJ databases">
        <title>Draft genome sequence of Collinsella stercoris (DSM 13279).</title>
        <authorList>
            <person name="Sudarsanam P."/>
            <person name="Ley R."/>
            <person name="Guruge J."/>
            <person name="Turnbaugh P.J."/>
            <person name="Mahowald M."/>
            <person name="Liep D."/>
            <person name="Gordon J."/>
        </authorList>
    </citation>
    <scope>NUCLEOTIDE SEQUENCE [LARGE SCALE GENOMIC DNA]</scope>
    <source>
        <strain evidence="5 6">DSM 13279</strain>
    </source>
</reference>
<dbReference type="STRING" id="445975.COLSTE_00863"/>
<dbReference type="Gene3D" id="3.90.650.10">
    <property type="entry name" value="PurM-like C-terminal domain"/>
    <property type="match status" value="1"/>
</dbReference>
<dbReference type="CDD" id="cd02197">
    <property type="entry name" value="HypE"/>
    <property type="match status" value="1"/>
</dbReference>
<dbReference type="InterPro" id="IPR011854">
    <property type="entry name" value="HypE"/>
</dbReference>
<evidence type="ECO:0000313" key="5">
    <source>
        <dbReference type="EMBL" id="EEA90827.1"/>
    </source>
</evidence>
<dbReference type="InterPro" id="IPR036676">
    <property type="entry name" value="PurM-like_C_sf"/>
</dbReference>
<dbReference type="InterPro" id="IPR036921">
    <property type="entry name" value="PurM-like_N_sf"/>
</dbReference>
<comment type="caution">
    <text evidence="5">The sequence shown here is derived from an EMBL/GenBank/DDBJ whole genome shotgun (WGS) entry which is preliminary data.</text>
</comment>
<feature type="domain" description="PurM-like C-terminal" evidence="4">
    <location>
        <begin position="166"/>
        <end position="309"/>
    </location>
</feature>
<evidence type="ECO:0000259" key="4">
    <source>
        <dbReference type="Pfam" id="PF02769"/>
    </source>
</evidence>
<dbReference type="NCBIfam" id="TIGR02124">
    <property type="entry name" value="hypE"/>
    <property type="match status" value="1"/>
</dbReference>
<dbReference type="eggNOG" id="COG0309">
    <property type="taxonomic scope" value="Bacteria"/>
</dbReference>
<reference evidence="5 6" key="2">
    <citation type="submission" date="2008-10" db="EMBL/GenBank/DDBJ databases">
        <authorList>
            <person name="Fulton L."/>
            <person name="Clifton S."/>
            <person name="Fulton B."/>
            <person name="Xu J."/>
            <person name="Minx P."/>
            <person name="Pepin K.H."/>
            <person name="Johnson M."/>
            <person name="Thiruvilangam P."/>
            <person name="Bhonagiri V."/>
            <person name="Nash W.E."/>
            <person name="Mardis E.R."/>
            <person name="Wilson R.K."/>
        </authorList>
    </citation>
    <scope>NUCLEOTIDE SEQUENCE [LARGE SCALE GENOMIC DNA]</scope>
    <source>
        <strain evidence="5 6">DSM 13279</strain>
    </source>
</reference>
<sequence>MSAQTDFVQLGHGSGGQMMKRIIDEVFLEAFGSPELLAGNDAGVADLPASSDRIAMSTDSFVVTPQFFPGGDIGRLAVCGTVNDVATSGARPLYLSCGFILEEGYPLADLRRICRSMAQTAQETGVRIITGDTKVVERGKADGVYINTAGVGAVPQGIDLSGANCQPGDVVLVSGTLGDHGIAVMSQREGLAFSTPIVSDAAPLNHLIAAVLNAAPRTRCFRDPTRGGLASTLNEFAQASGVVITVDEDAVPVKPEVRGACEMLGYDVLQVANEGKMVAVVPAEEAQAALAAMRASKYGEDAAIIGEVSPCLGADARRSSANWPSMNRADTASDQAPDADIPAIPTGSVRVRTPWGSTRILDMLVGEQLPRIC</sequence>
<organism evidence="5 6">
    <name type="scientific">Collinsella stercoris DSM 13279</name>
    <dbReference type="NCBI Taxonomy" id="445975"/>
    <lineage>
        <taxon>Bacteria</taxon>
        <taxon>Bacillati</taxon>
        <taxon>Actinomycetota</taxon>
        <taxon>Coriobacteriia</taxon>
        <taxon>Coriobacteriales</taxon>
        <taxon>Coriobacteriaceae</taxon>
        <taxon>Collinsella</taxon>
    </lineage>
</organism>
<evidence type="ECO:0000256" key="1">
    <source>
        <dbReference type="ARBA" id="ARBA00006243"/>
    </source>
</evidence>